<organism evidence="14 15">
    <name type="scientific">Ceraceosorus guamensis</name>
    <dbReference type="NCBI Taxonomy" id="1522189"/>
    <lineage>
        <taxon>Eukaryota</taxon>
        <taxon>Fungi</taxon>
        <taxon>Dikarya</taxon>
        <taxon>Basidiomycota</taxon>
        <taxon>Ustilaginomycotina</taxon>
        <taxon>Exobasidiomycetes</taxon>
        <taxon>Ceraceosorales</taxon>
        <taxon>Ceraceosoraceae</taxon>
        <taxon>Ceraceosorus</taxon>
    </lineage>
</organism>
<dbReference type="FunCoup" id="A0A316W6H3">
    <property type="interactions" value="575"/>
</dbReference>
<dbReference type="Gene3D" id="3.40.1010.10">
    <property type="entry name" value="Cobalt-precorrin-4 Transmethylase, Domain 1"/>
    <property type="match status" value="1"/>
</dbReference>
<dbReference type="STRING" id="1522189.A0A316W6H3"/>
<dbReference type="Proteomes" id="UP000245783">
    <property type="component" value="Unassembled WGS sequence"/>
</dbReference>
<keyword evidence="5" id="KW-0488">Methylation</keyword>
<evidence type="ECO:0000256" key="5">
    <source>
        <dbReference type="ARBA" id="ARBA00022481"/>
    </source>
</evidence>
<keyword evidence="8 11" id="KW-0949">S-adenosyl-L-methionine</keyword>
<proteinExistence type="inferred from homology"/>
<dbReference type="EMBL" id="KZ819355">
    <property type="protein sequence ID" value="PWN45516.1"/>
    <property type="molecule type" value="Genomic_DNA"/>
</dbReference>
<evidence type="ECO:0000256" key="11">
    <source>
        <dbReference type="PIRSR" id="PIRSR036432-1"/>
    </source>
</evidence>
<dbReference type="InterPro" id="IPR004551">
    <property type="entry name" value="Dphthn_synthase"/>
</dbReference>
<keyword evidence="6" id="KW-0489">Methyltransferase</keyword>
<dbReference type="CDD" id="cd11647">
    <property type="entry name" value="DHP5_DphB"/>
    <property type="match status" value="1"/>
</dbReference>
<feature type="binding site" evidence="11">
    <location>
        <position position="86"/>
    </location>
    <ligand>
        <name>S-adenosyl-L-methionine</name>
        <dbReference type="ChEBI" id="CHEBI:59789"/>
    </ligand>
</feature>
<evidence type="ECO:0000313" key="15">
    <source>
        <dbReference type="Proteomes" id="UP000245783"/>
    </source>
</evidence>
<dbReference type="GeneID" id="37034262"/>
<comment type="function">
    <text evidence="1">S-adenosyl-L-methionine-dependent methyltransferase that catalyzes four methylations of the modified target histidine residue in translation elongation factor 2 (EF-2), to form an intermediate called diphthine methyl ester. The four successive methylation reactions represent the second step of diphthamide biosynthesis.</text>
</comment>
<dbReference type="InterPro" id="IPR014776">
    <property type="entry name" value="4pyrrole_Mease_sub2"/>
</dbReference>
<gene>
    <name evidence="14" type="ORF">IE81DRAFT_309221</name>
</gene>
<dbReference type="InterPro" id="IPR000878">
    <property type="entry name" value="4pyrrol_Mease"/>
</dbReference>
<evidence type="ECO:0000259" key="13">
    <source>
        <dbReference type="Pfam" id="PF00590"/>
    </source>
</evidence>
<dbReference type="FunFam" id="3.40.1010.10:FF:000004">
    <property type="entry name" value="Putative diphthine synthase"/>
    <property type="match status" value="1"/>
</dbReference>
<dbReference type="PANTHER" id="PTHR10882:SF0">
    <property type="entry name" value="DIPHTHINE METHYL ESTER SYNTHASE"/>
    <property type="match status" value="1"/>
</dbReference>
<feature type="region of interest" description="Disordered" evidence="12">
    <location>
        <begin position="255"/>
        <end position="281"/>
    </location>
</feature>
<dbReference type="GO" id="GO:0017183">
    <property type="term" value="P:protein histidyl modification to diphthamide"/>
    <property type="evidence" value="ECO:0007669"/>
    <property type="project" value="UniProtKB-UniPathway"/>
</dbReference>
<evidence type="ECO:0000256" key="2">
    <source>
        <dbReference type="ARBA" id="ARBA00005156"/>
    </source>
</evidence>
<accession>A0A316W6H3</accession>
<keyword evidence="7" id="KW-0808">Transferase</keyword>
<dbReference type="Gene3D" id="3.30.950.10">
    <property type="entry name" value="Methyltransferase, Cobalt-precorrin-4 Transmethylase, Domain 2"/>
    <property type="match status" value="2"/>
</dbReference>
<evidence type="ECO:0000256" key="9">
    <source>
        <dbReference type="ARBA" id="ARBA00035662"/>
    </source>
</evidence>
<evidence type="ECO:0000256" key="1">
    <source>
        <dbReference type="ARBA" id="ARBA00004006"/>
    </source>
</evidence>
<evidence type="ECO:0000256" key="7">
    <source>
        <dbReference type="ARBA" id="ARBA00022679"/>
    </source>
</evidence>
<dbReference type="InterPro" id="IPR035996">
    <property type="entry name" value="4pyrrol_Methylase_sf"/>
</dbReference>
<evidence type="ECO:0000256" key="10">
    <source>
        <dbReference type="ARBA" id="ARBA00048752"/>
    </source>
</evidence>
<evidence type="ECO:0000256" key="8">
    <source>
        <dbReference type="ARBA" id="ARBA00022691"/>
    </source>
</evidence>
<dbReference type="EC" id="2.1.1.314" evidence="4"/>
<feature type="binding site" evidence="11">
    <location>
        <begin position="114"/>
        <end position="115"/>
    </location>
    <ligand>
        <name>S-adenosyl-L-methionine</name>
        <dbReference type="ChEBI" id="CHEBI:59789"/>
    </ligand>
</feature>
<dbReference type="UniPathway" id="UPA00559"/>
<evidence type="ECO:0000256" key="6">
    <source>
        <dbReference type="ARBA" id="ARBA00022603"/>
    </source>
</evidence>
<dbReference type="RefSeq" id="XP_025372676.1">
    <property type="nucleotide sequence ID" value="XM_025512392.1"/>
</dbReference>
<dbReference type="GO" id="GO:0032259">
    <property type="term" value="P:methylation"/>
    <property type="evidence" value="ECO:0007669"/>
    <property type="project" value="UniProtKB-KW"/>
</dbReference>
<dbReference type="PIRSF" id="PIRSF036432">
    <property type="entry name" value="Diphthine_synth"/>
    <property type="match status" value="1"/>
</dbReference>
<reference evidence="14 15" key="1">
    <citation type="journal article" date="2018" name="Mol. Biol. Evol.">
        <title>Broad Genomic Sampling Reveals a Smut Pathogenic Ancestry of the Fungal Clade Ustilaginomycotina.</title>
        <authorList>
            <person name="Kijpornyongpan T."/>
            <person name="Mondo S.J."/>
            <person name="Barry K."/>
            <person name="Sandor L."/>
            <person name="Lee J."/>
            <person name="Lipzen A."/>
            <person name="Pangilinan J."/>
            <person name="LaButti K."/>
            <person name="Hainaut M."/>
            <person name="Henrissat B."/>
            <person name="Grigoriev I.V."/>
            <person name="Spatafora J.W."/>
            <person name="Aime M.C."/>
        </authorList>
    </citation>
    <scope>NUCLEOTIDE SEQUENCE [LARGE SCALE GENOMIC DNA]</scope>
    <source>
        <strain evidence="14 15">MCA 4658</strain>
    </source>
</reference>
<feature type="binding site" evidence="11">
    <location>
        <position position="10"/>
    </location>
    <ligand>
        <name>S-adenosyl-L-methionine</name>
        <dbReference type="ChEBI" id="CHEBI:59789"/>
    </ligand>
</feature>
<comment type="catalytic activity">
    <reaction evidence="10">
        <text>2-[(3S)-amino-3-carboxypropyl]-L-histidyl-[translation elongation factor 2] + 4 S-adenosyl-L-methionine = diphthine methyl ester-[translation elongation factor 2] + 4 S-adenosyl-L-homocysteine + 3 H(+)</text>
        <dbReference type="Rhea" id="RHEA:42652"/>
        <dbReference type="Rhea" id="RHEA-COMP:9749"/>
        <dbReference type="Rhea" id="RHEA-COMP:10173"/>
        <dbReference type="ChEBI" id="CHEBI:15378"/>
        <dbReference type="ChEBI" id="CHEBI:57856"/>
        <dbReference type="ChEBI" id="CHEBI:59789"/>
        <dbReference type="ChEBI" id="CHEBI:73995"/>
        <dbReference type="ChEBI" id="CHEBI:79005"/>
        <dbReference type="EC" id="2.1.1.314"/>
    </reaction>
</comment>
<feature type="domain" description="Tetrapyrrole methylase" evidence="13">
    <location>
        <begin position="3"/>
        <end position="161"/>
    </location>
</feature>
<dbReference type="InParanoid" id="A0A316W6H3"/>
<evidence type="ECO:0000256" key="12">
    <source>
        <dbReference type="SAM" id="MobiDB-lite"/>
    </source>
</evidence>
<evidence type="ECO:0000256" key="4">
    <source>
        <dbReference type="ARBA" id="ARBA00011927"/>
    </source>
</evidence>
<dbReference type="NCBIfam" id="TIGR00522">
    <property type="entry name" value="dph5"/>
    <property type="match status" value="1"/>
</dbReference>
<comment type="pathway">
    <text evidence="2">Protein modification; peptidyl-diphthamide biosynthesis.</text>
</comment>
<comment type="similarity">
    <text evidence="3">Belongs to the diphthine synthase family.</text>
</comment>
<dbReference type="SUPFAM" id="SSF53790">
    <property type="entry name" value="Tetrapyrrole methylase"/>
    <property type="match status" value="1"/>
</dbReference>
<dbReference type="GO" id="GO:0141133">
    <property type="term" value="F:diphthine methyl ester synthase activity"/>
    <property type="evidence" value="ECO:0007669"/>
    <property type="project" value="UniProtKB-EC"/>
</dbReference>
<dbReference type="OrthoDB" id="2516at2759"/>
<comment type="similarity">
    <text evidence="9">In the N-terminal section; belongs to the precorrin methyltransferase family.</text>
</comment>
<feature type="compositionally biased region" description="Acidic residues" evidence="12">
    <location>
        <begin position="257"/>
        <end position="272"/>
    </location>
</feature>
<dbReference type="PANTHER" id="PTHR10882">
    <property type="entry name" value="DIPHTHINE SYNTHASE"/>
    <property type="match status" value="1"/>
</dbReference>
<dbReference type="AlphaFoldDB" id="A0A316W6H3"/>
<sequence length="334" mass="36437">MVLYIIGLGLADEKDITLRGLEAIRSSSRVYLEAYTSILMLSNTSALEKLWGKPVIMAHRETVELEADDIIRDCKDGNVSFCVVGDPLSATTHTDLILRAKASGATVRVVHNASIMTAIASSGLQPYNFGQTVSVPFAQVDSWLPRIAENLQHGMHTLVLGDIKVREQSEEDMARGIQRYQPPRYMLIPQLIEKLLSASEAHSQGLAKSSLPVAPILSAQNTLAVALCRMGAESEGIYAGTLAELHALAAATPEEARAEEEADDADELASEAELDKRRAQRAEERAHTAFGAPLHSLVIVGSRIHDMEARYAGQYKVTGSRWDDVAREVYGCRD</sequence>
<protein>
    <recommendedName>
        <fullName evidence="4">diphthine methyl ester synthase</fullName>
        <ecNumber evidence="4">2.1.1.314</ecNumber>
    </recommendedName>
</protein>
<dbReference type="Pfam" id="PF00590">
    <property type="entry name" value="TP_methylase"/>
    <property type="match status" value="1"/>
</dbReference>
<evidence type="ECO:0000313" key="14">
    <source>
        <dbReference type="EMBL" id="PWN45516.1"/>
    </source>
</evidence>
<name>A0A316W6H3_9BASI</name>
<keyword evidence="15" id="KW-1185">Reference proteome</keyword>
<dbReference type="InterPro" id="IPR014777">
    <property type="entry name" value="4pyrrole_Mease_sub1"/>
</dbReference>
<evidence type="ECO:0000256" key="3">
    <source>
        <dbReference type="ARBA" id="ARBA00006729"/>
    </source>
</evidence>